<feature type="transmembrane region" description="Helical" evidence="1">
    <location>
        <begin position="58"/>
        <end position="76"/>
    </location>
</feature>
<dbReference type="AlphaFoldDB" id="A6NXC3"/>
<keyword evidence="1" id="KW-0472">Membrane</keyword>
<keyword evidence="1" id="KW-0812">Transmembrane</keyword>
<reference evidence="2 3" key="1">
    <citation type="submission" date="2007-04" db="EMBL/GenBank/DDBJ databases">
        <authorList>
            <person name="Fulton L."/>
            <person name="Clifton S."/>
            <person name="Fulton B."/>
            <person name="Xu J."/>
            <person name="Minx P."/>
            <person name="Pepin K.H."/>
            <person name="Johnson M."/>
            <person name="Thiruvilangam P."/>
            <person name="Bhonagiri V."/>
            <person name="Nash W.E."/>
            <person name="Mardis E.R."/>
            <person name="Wilson R.K."/>
        </authorList>
    </citation>
    <scope>NUCLEOTIDE SEQUENCE [LARGE SCALE GENOMIC DNA]</scope>
    <source>
        <strain evidence="2 3">ATCC 29799</strain>
    </source>
</reference>
<dbReference type="EMBL" id="AAXG02000028">
    <property type="protein sequence ID" value="EDM98943.1"/>
    <property type="molecule type" value="Genomic_DNA"/>
</dbReference>
<accession>A6NXC3</accession>
<reference evidence="2 3" key="2">
    <citation type="submission" date="2007-06" db="EMBL/GenBank/DDBJ databases">
        <title>Draft genome sequence of Pseudoflavonifractor capillosus ATCC 29799.</title>
        <authorList>
            <person name="Sudarsanam P."/>
            <person name="Ley R."/>
            <person name="Guruge J."/>
            <person name="Turnbaugh P.J."/>
            <person name="Mahowald M."/>
            <person name="Liep D."/>
            <person name="Gordon J."/>
        </authorList>
    </citation>
    <scope>NUCLEOTIDE SEQUENCE [LARGE SCALE GENOMIC DNA]</scope>
    <source>
        <strain evidence="2 3">ATCC 29799</strain>
    </source>
</reference>
<organism evidence="2 3">
    <name type="scientific">Pseudoflavonifractor capillosus ATCC 29799</name>
    <dbReference type="NCBI Taxonomy" id="411467"/>
    <lineage>
        <taxon>Bacteria</taxon>
        <taxon>Bacillati</taxon>
        <taxon>Bacillota</taxon>
        <taxon>Clostridia</taxon>
        <taxon>Eubacteriales</taxon>
        <taxon>Oscillospiraceae</taxon>
        <taxon>Pseudoflavonifractor</taxon>
    </lineage>
</organism>
<feature type="transmembrane region" description="Helical" evidence="1">
    <location>
        <begin position="88"/>
        <end position="108"/>
    </location>
</feature>
<comment type="caution">
    <text evidence="2">The sequence shown here is derived from an EMBL/GenBank/DDBJ whole genome shotgun (WGS) entry which is preliminary data.</text>
</comment>
<gene>
    <name evidence="2" type="ORF">BACCAP_02869</name>
</gene>
<name>A6NXC3_9FIRM</name>
<evidence type="ECO:0000256" key="1">
    <source>
        <dbReference type="SAM" id="Phobius"/>
    </source>
</evidence>
<dbReference type="Proteomes" id="UP000003639">
    <property type="component" value="Unassembled WGS sequence"/>
</dbReference>
<protein>
    <submittedName>
        <fullName evidence="2">Uncharacterized protein</fullName>
    </submittedName>
</protein>
<keyword evidence="1" id="KW-1133">Transmembrane helix</keyword>
<keyword evidence="3" id="KW-1185">Reference proteome</keyword>
<evidence type="ECO:0000313" key="3">
    <source>
        <dbReference type="Proteomes" id="UP000003639"/>
    </source>
</evidence>
<proteinExistence type="predicted"/>
<evidence type="ECO:0000313" key="2">
    <source>
        <dbReference type="EMBL" id="EDM98943.1"/>
    </source>
</evidence>
<sequence>MRRASRLYYNAYGAEGQARNGDDFLCLPAESGTTADTAALILKEGKNMEYRMNRSLSASYRLAGVVFLAAAVLLWVCSGLELTGDDSLQLLCRIGAVVVAVLGVVSMLRPTRARVRLEDDDTLVCCEGYGPARRIPMGNIARVDLLGGRRMAIFLKNGRRVNLEFLFEGREIFLAELRSRGIPVETPAQR</sequence>